<feature type="transmembrane region" description="Helical" evidence="6">
    <location>
        <begin position="252"/>
        <end position="270"/>
    </location>
</feature>
<feature type="transmembrane region" description="Helical" evidence="6">
    <location>
        <begin position="143"/>
        <end position="165"/>
    </location>
</feature>
<comment type="caution">
    <text evidence="7">The sequence shown here is derived from an EMBL/GenBank/DDBJ whole genome shotgun (WGS) entry which is preliminary data.</text>
</comment>
<dbReference type="Proteomes" id="UP000220840">
    <property type="component" value="Unassembled WGS sequence"/>
</dbReference>
<feature type="transmembrane region" description="Helical" evidence="6">
    <location>
        <begin position="113"/>
        <end position="131"/>
    </location>
</feature>
<keyword evidence="8" id="KW-1185">Reference proteome</keyword>
<dbReference type="Pfam" id="PF01943">
    <property type="entry name" value="Polysacc_synt"/>
    <property type="match status" value="1"/>
</dbReference>
<dbReference type="RefSeq" id="WP_058294535.1">
    <property type="nucleotide sequence ID" value="NZ_CAMRXJ010000033.1"/>
</dbReference>
<evidence type="ECO:0000256" key="4">
    <source>
        <dbReference type="ARBA" id="ARBA00022989"/>
    </source>
</evidence>
<feature type="transmembrane region" description="Helical" evidence="6">
    <location>
        <begin position="291"/>
        <end position="315"/>
    </location>
</feature>
<feature type="transmembrane region" description="Helical" evidence="6">
    <location>
        <begin position="47"/>
        <end position="64"/>
    </location>
</feature>
<feature type="transmembrane region" description="Helical" evidence="6">
    <location>
        <begin position="321"/>
        <end position="346"/>
    </location>
</feature>
<dbReference type="AlphaFoldDB" id="A0A2A7MG10"/>
<dbReference type="EMBL" id="PDCJ01000001">
    <property type="protein sequence ID" value="PEG30363.1"/>
    <property type="molecule type" value="Genomic_DNA"/>
</dbReference>
<keyword evidence="4 6" id="KW-1133">Transmembrane helix</keyword>
<keyword evidence="3 6" id="KW-0812">Transmembrane</keyword>
<evidence type="ECO:0000313" key="8">
    <source>
        <dbReference type="Proteomes" id="UP000220840"/>
    </source>
</evidence>
<evidence type="ECO:0000256" key="2">
    <source>
        <dbReference type="ARBA" id="ARBA00022475"/>
    </source>
</evidence>
<keyword evidence="5 6" id="KW-0472">Membrane</keyword>
<keyword evidence="2" id="KW-1003">Cell membrane</keyword>
<feature type="transmembrane region" description="Helical" evidence="6">
    <location>
        <begin position="85"/>
        <end position="107"/>
    </location>
</feature>
<dbReference type="InterPro" id="IPR002797">
    <property type="entry name" value="Polysacc_synth"/>
</dbReference>
<dbReference type="STRING" id="137838.GCA_001458595_01670"/>
<feature type="transmembrane region" description="Helical" evidence="6">
    <location>
        <begin position="382"/>
        <end position="400"/>
    </location>
</feature>
<evidence type="ECO:0000256" key="3">
    <source>
        <dbReference type="ARBA" id="ARBA00022692"/>
    </source>
</evidence>
<gene>
    <name evidence="7" type="ORF">CQ394_01145</name>
</gene>
<evidence type="ECO:0000313" key="7">
    <source>
        <dbReference type="EMBL" id="PEG30363.1"/>
    </source>
</evidence>
<feature type="transmembrane region" description="Helical" evidence="6">
    <location>
        <begin position="421"/>
        <end position="436"/>
    </location>
</feature>
<evidence type="ECO:0000256" key="1">
    <source>
        <dbReference type="ARBA" id="ARBA00004651"/>
    </source>
</evidence>
<feature type="transmembrane region" description="Helical" evidence="6">
    <location>
        <begin position="171"/>
        <end position="191"/>
    </location>
</feature>
<accession>A0A2A7MG10</accession>
<feature type="transmembrane region" description="Helical" evidence="6">
    <location>
        <begin position="9"/>
        <end position="27"/>
    </location>
</feature>
<dbReference type="InterPro" id="IPR050833">
    <property type="entry name" value="Poly_Biosynth_Transport"/>
</dbReference>
<name>A0A2A7MG10_9CLOT</name>
<dbReference type="PANTHER" id="PTHR30250:SF11">
    <property type="entry name" value="O-ANTIGEN TRANSPORTER-RELATED"/>
    <property type="match status" value="1"/>
</dbReference>
<dbReference type="GO" id="GO:0005886">
    <property type="term" value="C:plasma membrane"/>
    <property type="evidence" value="ECO:0007669"/>
    <property type="project" value="UniProtKB-SubCell"/>
</dbReference>
<organism evidence="7 8">
    <name type="scientific">Clostridium neonatale</name>
    <dbReference type="NCBI Taxonomy" id="137838"/>
    <lineage>
        <taxon>Bacteria</taxon>
        <taxon>Bacillati</taxon>
        <taxon>Bacillota</taxon>
        <taxon>Clostridia</taxon>
        <taxon>Eubacteriales</taxon>
        <taxon>Clostridiaceae</taxon>
        <taxon>Clostridium</taxon>
    </lineage>
</organism>
<reference evidence="7 8" key="1">
    <citation type="submission" date="2017-10" db="EMBL/GenBank/DDBJ databases">
        <title>Effective Description of Clostridium neonatale sp. nov. linked to necrotizing enterocolitis in neonates and a clarification of species assignable to the genus Clostridium (Prazmowski 1880) emend. Lawson and Rainey 2016.</title>
        <authorList>
            <person name="Bernard K."/>
            <person name="Burdz T."/>
            <person name="Wiebe D."/>
            <person name="Balcewich B."/>
            <person name="Alfa M."/>
            <person name="Bernier A.-M."/>
        </authorList>
    </citation>
    <scope>NUCLEOTIDE SEQUENCE [LARGE SCALE GENOMIC DNA]</scope>
    <source>
        <strain evidence="7 8">LCDC99A005</strain>
    </source>
</reference>
<feature type="transmembrane region" description="Helical" evidence="6">
    <location>
        <begin position="442"/>
        <end position="462"/>
    </location>
</feature>
<feature type="transmembrane region" description="Helical" evidence="6">
    <location>
        <begin position="212"/>
        <end position="232"/>
    </location>
</feature>
<evidence type="ECO:0000256" key="6">
    <source>
        <dbReference type="SAM" id="Phobius"/>
    </source>
</evidence>
<sequence>MSKSISKNAVFKSILNIFNIILPIIVTPVITRTFTEKQFSYITQGETFNTVLIAFASFGVYQYGLREISKVRDDKKKLRQTFTSLFLISTTATIIVSACYMIFLFRFYRDNPAFYTCVVLGFNIVFNLFYVEWINEALENYDFIAVKTMIVKIIYSIIILCVIRSIDDFFIYIYLGVAVNIVNNLWSYFYIRKKIRFDFSNLRIKEYIKPMFLAVILSNTSLLYTQCDRLLIIKFGSEADLSAYGIAQKAMLIINTLMLTIIQVTMPRLANNRGNDNDDTYFSLLNKVMKIYFLLLFPASIGLLCVSKQVMWIFGPKYVPWYPAMIVFSIYMLTLGVQGIISNQIIYLYKKENEDVKIFFICGIFNVVVNFILVLLNVFTPANSIMVTMISNVLVILLEYRVIRTKLKLDIKLFSFENMKYFYYSLLFIPITFVVNKYVENMIISCALDVILCGAIYLGILISTKDNVFFDVYDRCNSKFKSLLRR</sequence>
<feature type="transmembrane region" description="Helical" evidence="6">
    <location>
        <begin position="358"/>
        <end position="376"/>
    </location>
</feature>
<comment type="subcellular location">
    <subcellularLocation>
        <location evidence="1">Cell membrane</location>
        <topology evidence="1">Multi-pass membrane protein</topology>
    </subcellularLocation>
</comment>
<protein>
    <submittedName>
        <fullName evidence="7">Flippase</fullName>
    </submittedName>
</protein>
<dbReference type="OrthoDB" id="9815702at2"/>
<evidence type="ECO:0000256" key="5">
    <source>
        <dbReference type="ARBA" id="ARBA00023136"/>
    </source>
</evidence>
<proteinExistence type="predicted"/>
<dbReference type="PANTHER" id="PTHR30250">
    <property type="entry name" value="PST FAMILY PREDICTED COLANIC ACID TRANSPORTER"/>
    <property type="match status" value="1"/>
</dbReference>